<sequence>MMMKNNSYLKLTIHILFWLFYVVVAFFLMPNFSGHEMTLLERIDFKLLPLVLTLTYFNDLYLLPTLFQKKQYALYGFLIVAIVLLATALYCNHIIDCSCSFGMCLSQQLWKFLLPVIFLSLIHILSSFFEKQKELENTQKERVEMELKFLKSQINPHVLFNNLNTVYAQAVKGSDNVADMILMLSENLKYILYQSEEKLVSLQMDVDFIDNYLEFQTLRTQGINRIVFNKTIDSYNHKIAPLLLIGLIENAFKHSSFKEDALSDILIDLSVKNGILKFKCMNEVDAESGKRETEGFQIGLKNLEKRLNLIYPKKHRFFVENNEKTFTAHLEIDLK</sequence>
<reference evidence="3 4" key="1">
    <citation type="submission" date="2021-03" db="EMBL/GenBank/DDBJ databases">
        <title>Complete genome of Polaribacter_sp.G4M1.</title>
        <authorList>
            <person name="Jeong S.W."/>
            <person name="Bae J.W."/>
        </authorList>
    </citation>
    <scope>NUCLEOTIDE SEQUENCE [LARGE SCALE GENOMIC DNA]</scope>
    <source>
        <strain evidence="3 4">G4M1</strain>
    </source>
</reference>
<dbReference type="InterPro" id="IPR050640">
    <property type="entry name" value="Bact_2-comp_sensor_kinase"/>
</dbReference>
<feature type="transmembrane region" description="Helical" evidence="1">
    <location>
        <begin position="72"/>
        <end position="91"/>
    </location>
</feature>
<keyword evidence="3" id="KW-0808">Transferase</keyword>
<feature type="transmembrane region" description="Helical" evidence="1">
    <location>
        <begin position="12"/>
        <end position="33"/>
    </location>
</feature>
<feature type="transmembrane region" description="Helical" evidence="1">
    <location>
        <begin position="45"/>
        <end position="66"/>
    </location>
</feature>
<evidence type="ECO:0000313" key="4">
    <source>
        <dbReference type="Proteomes" id="UP000663935"/>
    </source>
</evidence>
<dbReference type="PANTHER" id="PTHR34220:SF7">
    <property type="entry name" value="SENSOR HISTIDINE KINASE YPDA"/>
    <property type="match status" value="1"/>
</dbReference>
<name>A0ABX7SUE3_9FLAO</name>
<dbReference type="PANTHER" id="PTHR34220">
    <property type="entry name" value="SENSOR HISTIDINE KINASE YPDA"/>
    <property type="match status" value="1"/>
</dbReference>
<dbReference type="RefSeq" id="WP_207970770.1">
    <property type="nucleotide sequence ID" value="NZ_CP071795.1"/>
</dbReference>
<dbReference type="EMBL" id="CP071795">
    <property type="protein sequence ID" value="QTD36586.1"/>
    <property type="molecule type" value="Genomic_DNA"/>
</dbReference>
<protein>
    <submittedName>
        <fullName evidence="3">Histidine kinase</fullName>
    </submittedName>
</protein>
<keyword evidence="1" id="KW-0812">Transmembrane</keyword>
<organism evidence="3 4">
    <name type="scientific">Polaribacter batillariae</name>
    <dbReference type="NCBI Taxonomy" id="2808900"/>
    <lineage>
        <taxon>Bacteria</taxon>
        <taxon>Pseudomonadati</taxon>
        <taxon>Bacteroidota</taxon>
        <taxon>Flavobacteriia</taxon>
        <taxon>Flavobacteriales</taxon>
        <taxon>Flavobacteriaceae</taxon>
    </lineage>
</organism>
<proteinExistence type="predicted"/>
<keyword evidence="3" id="KW-0418">Kinase</keyword>
<evidence type="ECO:0000256" key="1">
    <source>
        <dbReference type="SAM" id="Phobius"/>
    </source>
</evidence>
<keyword evidence="1" id="KW-0472">Membrane</keyword>
<feature type="transmembrane region" description="Helical" evidence="1">
    <location>
        <begin position="112"/>
        <end position="129"/>
    </location>
</feature>
<evidence type="ECO:0000313" key="3">
    <source>
        <dbReference type="EMBL" id="QTD36586.1"/>
    </source>
</evidence>
<dbReference type="InterPro" id="IPR010559">
    <property type="entry name" value="Sig_transdc_His_kin_internal"/>
</dbReference>
<dbReference type="Pfam" id="PF06580">
    <property type="entry name" value="His_kinase"/>
    <property type="match status" value="1"/>
</dbReference>
<keyword evidence="1" id="KW-1133">Transmembrane helix</keyword>
<accession>A0ABX7SUE3</accession>
<feature type="domain" description="Signal transduction histidine kinase internal region" evidence="2">
    <location>
        <begin position="145"/>
        <end position="220"/>
    </location>
</feature>
<gene>
    <name evidence="3" type="ORF">JL193_10570</name>
</gene>
<dbReference type="Proteomes" id="UP000663935">
    <property type="component" value="Chromosome"/>
</dbReference>
<keyword evidence="4" id="KW-1185">Reference proteome</keyword>
<dbReference type="GO" id="GO:0016301">
    <property type="term" value="F:kinase activity"/>
    <property type="evidence" value="ECO:0007669"/>
    <property type="project" value="UniProtKB-KW"/>
</dbReference>
<evidence type="ECO:0000259" key="2">
    <source>
        <dbReference type="Pfam" id="PF06580"/>
    </source>
</evidence>